<dbReference type="AlphaFoldDB" id="L0K8V0"/>
<dbReference type="EMBL" id="CP003359">
    <property type="protein sequence ID" value="AGB41712.1"/>
    <property type="molecule type" value="Genomic_DNA"/>
</dbReference>
<dbReference type="Proteomes" id="UP000010880">
    <property type="component" value="Chromosome"/>
</dbReference>
<evidence type="ECO:0000256" key="2">
    <source>
        <dbReference type="ARBA" id="ARBA00022490"/>
    </source>
</evidence>
<keyword evidence="2 7" id="KW-0963">Cytoplasm</keyword>
<dbReference type="Gene3D" id="1.10.150.170">
    <property type="entry name" value="Putative methyltransferase TM0872, insert domain"/>
    <property type="match status" value="1"/>
</dbReference>
<feature type="binding site" evidence="7">
    <location>
        <begin position="33"/>
        <end position="35"/>
    </location>
    <ligand>
        <name>S-adenosyl-L-methionine</name>
        <dbReference type="ChEBI" id="CHEBI:59789"/>
    </ligand>
</feature>
<name>L0K8V0_HALHC</name>
<dbReference type="SUPFAM" id="SSF53335">
    <property type="entry name" value="S-adenosyl-L-methionine-dependent methyltransferases"/>
    <property type="match status" value="1"/>
</dbReference>
<dbReference type="InterPro" id="IPR002903">
    <property type="entry name" value="RsmH"/>
</dbReference>
<evidence type="ECO:0000256" key="7">
    <source>
        <dbReference type="HAMAP-Rule" id="MF_01007"/>
    </source>
</evidence>
<dbReference type="eggNOG" id="COG0275">
    <property type="taxonomic scope" value="Bacteria"/>
</dbReference>
<dbReference type="EC" id="2.1.1.199" evidence="7"/>
<evidence type="ECO:0000256" key="3">
    <source>
        <dbReference type="ARBA" id="ARBA00022552"/>
    </source>
</evidence>
<dbReference type="RefSeq" id="WP_015327428.1">
    <property type="nucleotide sequence ID" value="NC_019978.1"/>
</dbReference>
<dbReference type="PANTHER" id="PTHR11265:SF0">
    <property type="entry name" value="12S RRNA N4-METHYLCYTIDINE METHYLTRANSFERASE"/>
    <property type="match status" value="1"/>
</dbReference>
<dbReference type="PANTHER" id="PTHR11265">
    <property type="entry name" value="S-ADENOSYL-METHYLTRANSFERASE MRAW"/>
    <property type="match status" value="1"/>
</dbReference>
<accession>L0K8V0</accession>
<dbReference type="PIRSF" id="PIRSF004486">
    <property type="entry name" value="MraW"/>
    <property type="match status" value="1"/>
</dbReference>
<dbReference type="HAMAP" id="MF_01007">
    <property type="entry name" value="16SrRNA_methyltr_H"/>
    <property type="match status" value="1"/>
</dbReference>
<protein>
    <recommendedName>
        <fullName evidence="7">Ribosomal RNA small subunit methyltransferase H</fullName>
        <ecNumber evidence="7">2.1.1.199</ecNumber>
    </recommendedName>
    <alternativeName>
        <fullName evidence="7">16S rRNA m(4)C1402 methyltransferase</fullName>
    </alternativeName>
    <alternativeName>
        <fullName evidence="7">rRNA (cytosine-N(4)-)-methyltransferase RsmH</fullName>
    </alternativeName>
</protein>
<proteinExistence type="inferred from homology"/>
<dbReference type="PATRIC" id="fig|748449.3.peg.1728"/>
<evidence type="ECO:0000256" key="8">
    <source>
        <dbReference type="SAM" id="MobiDB-lite"/>
    </source>
</evidence>
<keyword evidence="6 7" id="KW-0949">S-adenosyl-L-methionine</keyword>
<comment type="subcellular location">
    <subcellularLocation>
        <location evidence="7">Cytoplasm</location>
    </subcellularLocation>
</comment>
<dbReference type="FunFam" id="1.10.150.170:FF:000001">
    <property type="entry name" value="Ribosomal RNA small subunit methyltransferase H"/>
    <property type="match status" value="1"/>
</dbReference>
<evidence type="ECO:0000256" key="1">
    <source>
        <dbReference type="ARBA" id="ARBA00010396"/>
    </source>
</evidence>
<feature type="region of interest" description="Disordered" evidence="8">
    <location>
        <begin position="291"/>
        <end position="310"/>
    </location>
</feature>
<keyword evidence="5 7" id="KW-0808">Transferase</keyword>
<comment type="catalytic activity">
    <reaction evidence="7">
        <text>cytidine(1402) in 16S rRNA + S-adenosyl-L-methionine = N(4)-methylcytidine(1402) in 16S rRNA + S-adenosyl-L-homocysteine + H(+)</text>
        <dbReference type="Rhea" id="RHEA:42928"/>
        <dbReference type="Rhea" id="RHEA-COMP:10286"/>
        <dbReference type="Rhea" id="RHEA-COMP:10287"/>
        <dbReference type="ChEBI" id="CHEBI:15378"/>
        <dbReference type="ChEBI" id="CHEBI:57856"/>
        <dbReference type="ChEBI" id="CHEBI:59789"/>
        <dbReference type="ChEBI" id="CHEBI:74506"/>
        <dbReference type="ChEBI" id="CHEBI:82748"/>
        <dbReference type="EC" id="2.1.1.199"/>
    </reaction>
</comment>
<dbReference type="OrthoDB" id="9806637at2"/>
<feature type="binding site" evidence="7">
    <location>
        <position position="52"/>
    </location>
    <ligand>
        <name>S-adenosyl-L-methionine</name>
        <dbReference type="ChEBI" id="CHEBI:59789"/>
    </ligand>
</feature>
<comment type="function">
    <text evidence="7">Specifically methylates the N4 position of cytidine in position 1402 (C1402) of 16S rRNA.</text>
</comment>
<keyword evidence="4 7" id="KW-0489">Methyltransferase</keyword>
<feature type="binding site" evidence="7">
    <location>
        <position position="100"/>
    </location>
    <ligand>
        <name>S-adenosyl-L-methionine</name>
        <dbReference type="ChEBI" id="CHEBI:59789"/>
    </ligand>
</feature>
<feature type="binding site" evidence="7">
    <location>
        <position position="107"/>
    </location>
    <ligand>
        <name>S-adenosyl-L-methionine</name>
        <dbReference type="ChEBI" id="CHEBI:59789"/>
    </ligand>
</feature>
<dbReference type="InterPro" id="IPR023397">
    <property type="entry name" value="SAM-dep_MeTrfase_MraW_recog"/>
</dbReference>
<dbReference type="GO" id="GO:0005737">
    <property type="term" value="C:cytoplasm"/>
    <property type="evidence" value="ECO:0007669"/>
    <property type="project" value="UniProtKB-SubCell"/>
</dbReference>
<dbReference type="Pfam" id="PF01795">
    <property type="entry name" value="Methyltransf_5"/>
    <property type="match status" value="1"/>
</dbReference>
<reference evidence="10" key="1">
    <citation type="submission" date="2012-02" db="EMBL/GenBank/DDBJ databases">
        <title>The complete genome of Halobacteroides halobius DSM 5150.</title>
        <authorList>
            <person name="Lucas S."/>
            <person name="Copeland A."/>
            <person name="Lapidus A."/>
            <person name="Glavina del Rio T."/>
            <person name="Dalin E."/>
            <person name="Tice H."/>
            <person name="Bruce D."/>
            <person name="Goodwin L."/>
            <person name="Pitluck S."/>
            <person name="Peters L."/>
            <person name="Mikhailova N."/>
            <person name="Gu W."/>
            <person name="Kyrpides N."/>
            <person name="Mavromatis K."/>
            <person name="Ivanova N."/>
            <person name="Brettin T."/>
            <person name="Detter J.C."/>
            <person name="Han C."/>
            <person name="Larimer F."/>
            <person name="Land M."/>
            <person name="Hauser L."/>
            <person name="Markowitz V."/>
            <person name="Cheng J.-F."/>
            <person name="Hugenholtz P."/>
            <person name="Woyke T."/>
            <person name="Wu D."/>
            <person name="Tindall B."/>
            <person name="Pomrenke H."/>
            <person name="Brambilla E."/>
            <person name="Klenk H.-P."/>
            <person name="Eisen J.A."/>
        </authorList>
    </citation>
    <scope>NUCLEOTIDE SEQUENCE [LARGE SCALE GENOMIC DNA]</scope>
    <source>
        <strain evidence="10">ATCC 35273 / DSM 5150 / MD-1</strain>
    </source>
</reference>
<evidence type="ECO:0000313" key="9">
    <source>
        <dbReference type="EMBL" id="AGB41712.1"/>
    </source>
</evidence>
<dbReference type="Gene3D" id="3.40.50.150">
    <property type="entry name" value="Vaccinia Virus protein VP39"/>
    <property type="match status" value="1"/>
</dbReference>
<evidence type="ECO:0000256" key="4">
    <source>
        <dbReference type="ARBA" id="ARBA00022603"/>
    </source>
</evidence>
<gene>
    <name evidence="7" type="primary">rsmH</name>
    <name evidence="9" type="ordered locus">Halha_1776</name>
</gene>
<sequence>MEFNHIPVLLDEVLEYLNCKEDGIYVDCTLGGAGHSKEIVKQLDSGKLVGIDQDKAAIEAAWEKLSDYSDKVELVRANYQELNQVLDQLGIDKVDGFLFDLGVSSYQLDNPSRGFSYRYEAPLDMRMDQRQNKTAADIVNDYSKSELTKIIRKYGEEKWANRIAEFIVDYRKQERIKTTTELVKIIKDAIPAPARRKGPHPAKRTFQAIRIAVNNELEIVEEAIQDAIERLNPKGRICVISFHSLEDKIVKHNFKELAIDCICPPKLPICGCDKEAKVKVITKSAISPTKEEISQNRRARSSKLRVAEKI</sequence>
<evidence type="ECO:0000313" key="10">
    <source>
        <dbReference type="Proteomes" id="UP000010880"/>
    </source>
</evidence>
<evidence type="ECO:0000256" key="6">
    <source>
        <dbReference type="ARBA" id="ARBA00022691"/>
    </source>
</evidence>
<dbReference type="KEGG" id="hhl:Halha_1776"/>
<evidence type="ECO:0000256" key="5">
    <source>
        <dbReference type="ARBA" id="ARBA00022679"/>
    </source>
</evidence>
<dbReference type="HOGENOM" id="CLU_038422_2_0_9"/>
<keyword evidence="3 7" id="KW-0698">rRNA processing</keyword>
<dbReference type="InterPro" id="IPR029063">
    <property type="entry name" value="SAM-dependent_MTases_sf"/>
</dbReference>
<dbReference type="GO" id="GO:0070475">
    <property type="term" value="P:rRNA base methylation"/>
    <property type="evidence" value="ECO:0007669"/>
    <property type="project" value="UniProtKB-UniRule"/>
</dbReference>
<dbReference type="GO" id="GO:0071424">
    <property type="term" value="F:rRNA (cytosine-N4-)-methyltransferase activity"/>
    <property type="evidence" value="ECO:0007669"/>
    <property type="project" value="UniProtKB-UniRule"/>
</dbReference>
<comment type="similarity">
    <text evidence="1 7">Belongs to the methyltransferase superfamily. RsmH family.</text>
</comment>
<organism evidence="9 10">
    <name type="scientific">Halobacteroides halobius (strain ATCC 35273 / DSM 5150 / MD-1)</name>
    <dbReference type="NCBI Taxonomy" id="748449"/>
    <lineage>
        <taxon>Bacteria</taxon>
        <taxon>Bacillati</taxon>
        <taxon>Bacillota</taxon>
        <taxon>Clostridia</taxon>
        <taxon>Halanaerobiales</taxon>
        <taxon>Halobacteroidaceae</taxon>
        <taxon>Halobacteroides</taxon>
    </lineage>
</organism>
<feature type="binding site" evidence="7">
    <location>
        <position position="79"/>
    </location>
    <ligand>
        <name>S-adenosyl-L-methionine</name>
        <dbReference type="ChEBI" id="CHEBI:59789"/>
    </ligand>
</feature>
<dbReference type="SUPFAM" id="SSF81799">
    <property type="entry name" value="Putative methyltransferase TM0872, insert domain"/>
    <property type="match status" value="1"/>
</dbReference>
<dbReference type="NCBIfam" id="TIGR00006">
    <property type="entry name" value="16S rRNA (cytosine(1402)-N(4))-methyltransferase RsmH"/>
    <property type="match status" value="1"/>
</dbReference>
<keyword evidence="10" id="KW-1185">Reference proteome</keyword>
<dbReference type="STRING" id="748449.Halha_1776"/>